<dbReference type="PANTHER" id="PTHR39441:SF1">
    <property type="entry name" value="DUF2252 DOMAIN-CONTAINING PROTEIN"/>
    <property type="match status" value="1"/>
</dbReference>
<dbReference type="RefSeq" id="WP_125487809.1">
    <property type="nucleotide sequence ID" value="NZ_RSDW01000001.1"/>
</dbReference>
<evidence type="ECO:0000313" key="2">
    <source>
        <dbReference type="EMBL" id="RSL15650.1"/>
    </source>
</evidence>
<accession>A0A3R9Q896</accession>
<organism evidence="2 3">
    <name type="scientific">Edaphobacter aggregans</name>
    <dbReference type="NCBI Taxonomy" id="570835"/>
    <lineage>
        <taxon>Bacteria</taxon>
        <taxon>Pseudomonadati</taxon>
        <taxon>Acidobacteriota</taxon>
        <taxon>Terriglobia</taxon>
        <taxon>Terriglobales</taxon>
        <taxon>Acidobacteriaceae</taxon>
        <taxon>Edaphobacter</taxon>
    </lineage>
</organism>
<feature type="compositionally biased region" description="Basic and acidic residues" evidence="1">
    <location>
        <begin position="12"/>
        <end position="30"/>
    </location>
</feature>
<dbReference type="EMBL" id="RSDW01000001">
    <property type="protein sequence ID" value="RSL15650.1"/>
    <property type="molecule type" value="Genomic_DNA"/>
</dbReference>
<dbReference type="PANTHER" id="PTHR39441">
    <property type="entry name" value="DUF2252 DOMAIN-CONTAINING PROTEIN"/>
    <property type="match status" value="1"/>
</dbReference>
<sequence>MATKKSMNTTEFDLRKSETPWPDRHAEGRALRSQVPRESFAEWEPPANRRDPVKTLIASNKGRQSQFIPLRMGRMASSPFAFLRGAACVMAGDLAVGPNTGIDVIIDGDAHLNNFGLYGTPQREIIFDLNDFDETTKGPWEWDLKRLVASVNVAARENGMNRKDRHEAVMSCVSGYQTNATRLESMGVLDTWYLHAYPGRSNPIVRNIDPKAEAVITKCIAKARRSDNRALLAKITSKQTDGAWRFREDPPILTRVSSKVQESVINGLNLAAMTMLRERRFMLSRYHVADVCHRVVGVGSVGTRAYLVLLFGNSDDDPLFLQVKEATEPAHAPYLPDVPEEFRHNGKRVVFGQRALQASSDVMLGYTEIDGRDFFVRQMKNLKASIPVEWLSGAAFNFYALACGALLARAHARCGDAARIAGYCGTSAVLREALARWAESYGDQTVKDHAALLEAINDGTIEADLSESSTE</sequence>
<protein>
    <submittedName>
        <fullName evidence="2">Uncharacterized protein (DUF2252 family)</fullName>
    </submittedName>
</protein>
<gene>
    <name evidence="2" type="ORF">EDE15_1143</name>
</gene>
<dbReference type="Pfam" id="PF10009">
    <property type="entry name" value="DUF2252"/>
    <property type="match status" value="1"/>
</dbReference>
<feature type="compositionally biased region" description="Polar residues" evidence="1">
    <location>
        <begin position="1"/>
        <end position="11"/>
    </location>
</feature>
<dbReference type="InterPro" id="IPR018721">
    <property type="entry name" value="DUF2252"/>
</dbReference>
<comment type="caution">
    <text evidence="2">The sequence shown here is derived from an EMBL/GenBank/DDBJ whole genome shotgun (WGS) entry which is preliminary data.</text>
</comment>
<evidence type="ECO:0000313" key="3">
    <source>
        <dbReference type="Proteomes" id="UP000269669"/>
    </source>
</evidence>
<dbReference type="Proteomes" id="UP000269669">
    <property type="component" value="Unassembled WGS sequence"/>
</dbReference>
<keyword evidence="3" id="KW-1185">Reference proteome</keyword>
<dbReference type="OrthoDB" id="1491115at2"/>
<feature type="region of interest" description="Disordered" evidence="1">
    <location>
        <begin position="1"/>
        <end position="48"/>
    </location>
</feature>
<reference evidence="2 3" key="1">
    <citation type="submission" date="2018-12" db="EMBL/GenBank/DDBJ databases">
        <title>Sequencing of bacterial isolates from soil warming experiment in Harvard Forest, Massachusetts, USA.</title>
        <authorList>
            <person name="Deangelis K."/>
        </authorList>
    </citation>
    <scope>NUCLEOTIDE SEQUENCE [LARGE SCALE GENOMIC DNA]</scope>
    <source>
        <strain evidence="2 3">EB153</strain>
    </source>
</reference>
<proteinExistence type="predicted"/>
<evidence type="ECO:0000256" key="1">
    <source>
        <dbReference type="SAM" id="MobiDB-lite"/>
    </source>
</evidence>
<dbReference type="AlphaFoldDB" id="A0A3R9Q896"/>
<name>A0A3R9Q896_9BACT</name>